<keyword evidence="2" id="KW-1185">Reference proteome</keyword>
<dbReference type="AlphaFoldDB" id="A0A5B9P6Q3"/>
<accession>A0A5B9P6Q3</accession>
<gene>
    <name evidence="1" type="ORF">MFFC18_21630</name>
</gene>
<dbReference type="Gene3D" id="3.40.220.10">
    <property type="entry name" value="Leucine Aminopeptidase, subunit E, domain 1"/>
    <property type="match status" value="1"/>
</dbReference>
<dbReference type="Proteomes" id="UP000322214">
    <property type="component" value="Chromosome"/>
</dbReference>
<dbReference type="SUPFAM" id="SSF52949">
    <property type="entry name" value="Macro domain-like"/>
    <property type="match status" value="1"/>
</dbReference>
<dbReference type="KEGG" id="mff:MFFC18_21630"/>
<organism evidence="1 2">
    <name type="scientific">Mariniblastus fucicola</name>
    <dbReference type="NCBI Taxonomy" id="980251"/>
    <lineage>
        <taxon>Bacteria</taxon>
        <taxon>Pseudomonadati</taxon>
        <taxon>Planctomycetota</taxon>
        <taxon>Planctomycetia</taxon>
        <taxon>Pirellulales</taxon>
        <taxon>Pirellulaceae</taxon>
        <taxon>Mariniblastus</taxon>
    </lineage>
</organism>
<sequence>MRIILCSIDEPLAKAWETYCVDLSGVEVHRGNILDLNVDAVVSPANSFGFMDGGIDMVYSQHFGWNVQLR</sequence>
<name>A0A5B9P6Q3_9BACT</name>
<evidence type="ECO:0000313" key="2">
    <source>
        <dbReference type="Proteomes" id="UP000322214"/>
    </source>
</evidence>
<dbReference type="InterPro" id="IPR043472">
    <property type="entry name" value="Macro_dom-like"/>
</dbReference>
<dbReference type="RefSeq" id="WP_202907584.1">
    <property type="nucleotide sequence ID" value="NZ_CP042912.1"/>
</dbReference>
<evidence type="ECO:0008006" key="3">
    <source>
        <dbReference type="Google" id="ProtNLM"/>
    </source>
</evidence>
<evidence type="ECO:0000313" key="1">
    <source>
        <dbReference type="EMBL" id="QEG22287.1"/>
    </source>
</evidence>
<proteinExistence type="predicted"/>
<dbReference type="STRING" id="980251.GCA_001642875_04111"/>
<dbReference type="EMBL" id="CP042912">
    <property type="protein sequence ID" value="QEG22287.1"/>
    <property type="molecule type" value="Genomic_DNA"/>
</dbReference>
<reference evidence="1 2" key="1">
    <citation type="submission" date="2019-08" db="EMBL/GenBank/DDBJ databases">
        <title>Deep-cultivation of Planctomycetes and their phenomic and genomic characterization uncovers novel biology.</title>
        <authorList>
            <person name="Wiegand S."/>
            <person name="Jogler M."/>
            <person name="Boedeker C."/>
            <person name="Pinto D."/>
            <person name="Vollmers J."/>
            <person name="Rivas-Marin E."/>
            <person name="Kohn T."/>
            <person name="Peeters S.H."/>
            <person name="Heuer A."/>
            <person name="Rast P."/>
            <person name="Oberbeckmann S."/>
            <person name="Bunk B."/>
            <person name="Jeske O."/>
            <person name="Meyerdierks A."/>
            <person name="Storesund J.E."/>
            <person name="Kallscheuer N."/>
            <person name="Luecker S."/>
            <person name="Lage O.M."/>
            <person name="Pohl T."/>
            <person name="Merkel B.J."/>
            <person name="Hornburger P."/>
            <person name="Mueller R.-W."/>
            <person name="Bruemmer F."/>
            <person name="Labrenz M."/>
            <person name="Spormann A.M."/>
            <person name="Op den Camp H."/>
            <person name="Overmann J."/>
            <person name="Amann R."/>
            <person name="Jetten M.S.M."/>
            <person name="Mascher T."/>
            <person name="Medema M.H."/>
            <person name="Devos D.P."/>
            <person name="Kaster A.-K."/>
            <person name="Ovreas L."/>
            <person name="Rohde M."/>
            <person name="Galperin M.Y."/>
            <person name="Jogler C."/>
        </authorList>
    </citation>
    <scope>NUCLEOTIDE SEQUENCE [LARGE SCALE GENOMIC DNA]</scope>
    <source>
        <strain evidence="1 2">FC18</strain>
    </source>
</reference>
<protein>
    <recommendedName>
        <fullName evidence="3">RNase III inhibitor</fullName>
    </recommendedName>
</protein>